<comment type="function">
    <text evidence="10">Involved in protein export. Participates in an early event of protein translocation.</text>
</comment>
<dbReference type="NCBIfam" id="TIGR00810">
    <property type="entry name" value="secG"/>
    <property type="match status" value="1"/>
</dbReference>
<dbReference type="Proteomes" id="UP001501510">
    <property type="component" value="Unassembled WGS sequence"/>
</dbReference>
<accession>A0ABP3UXW9</accession>
<keyword evidence="8 10" id="KW-0811">Translocation</keyword>
<keyword evidence="5 10" id="KW-0812">Transmembrane</keyword>
<dbReference type="InterPro" id="IPR004692">
    <property type="entry name" value="SecG"/>
</dbReference>
<evidence type="ECO:0000256" key="4">
    <source>
        <dbReference type="ARBA" id="ARBA00022475"/>
    </source>
</evidence>
<comment type="caution">
    <text evidence="10">Lacks conserved residue(s) required for the propagation of feature annotation.</text>
</comment>
<dbReference type="PRINTS" id="PR01651">
    <property type="entry name" value="SECGEXPORT"/>
</dbReference>
<comment type="similarity">
    <text evidence="2 10">Belongs to the SecG family.</text>
</comment>
<reference evidence="12" key="1">
    <citation type="journal article" date="2019" name="Int. J. Syst. Evol. Microbiol.">
        <title>The Global Catalogue of Microorganisms (GCM) 10K type strain sequencing project: providing services to taxonomists for standard genome sequencing and annotation.</title>
        <authorList>
            <consortium name="The Broad Institute Genomics Platform"/>
            <consortium name="The Broad Institute Genome Sequencing Center for Infectious Disease"/>
            <person name="Wu L."/>
            <person name="Ma J."/>
        </authorList>
    </citation>
    <scope>NUCLEOTIDE SEQUENCE [LARGE SCALE GENOMIC DNA]</scope>
    <source>
        <strain evidence="12">JCM 1407</strain>
    </source>
</reference>
<name>A0ABP3UXW9_9CLOT</name>
<protein>
    <recommendedName>
        <fullName evidence="10">Protein-export membrane protein SecG</fullName>
    </recommendedName>
</protein>
<evidence type="ECO:0000256" key="5">
    <source>
        <dbReference type="ARBA" id="ARBA00022692"/>
    </source>
</evidence>
<dbReference type="EMBL" id="BAAACG010000013">
    <property type="protein sequence ID" value="GAA0744638.1"/>
    <property type="molecule type" value="Genomic_DNA"/>
</dbReference>
<keyword evidence="12" id="KW-1185">Reference proteome</keyword>
<evidence type="ECO:0000256" key="1">
    <source>
        <dbReference type="ARBA" id="ARBA00004651"/>
    </source>
</evidence>
<keyword evidence="9 10" id="KW-0472">Membrane</keyword>
<dbReference type="PANTHER" id="PTHR34182">
    <property type="entry name" value="PROTEIN-EXPORT MEMBRANE PROTEIN SECG"/>
    <property type="match status" value="1"/>
</dbReference>
<feature type="transmembrane region" description="Helical" evidence="10">
    <location>
        <begin position="53"/>
        <end position="71"/>
    </location>
</feature>
<dbReference type="Pfam" id="PF03840">
    <property type="entry name" value="SecG"/>
    <property type="match status" value="1"/>
</dbReference>
<keyword evidence="3 10" id="KW-0813">Transport</keyword>
<comment type="subcellular location">
    <subcellularLocation>
        <location evidence="1 10">Cell membrane</location>
        <topology evidence="1 10">Multi-pass membrane protein</topology>
    </subcellularLocation>
</comment>
<organism evidence="11 12">
    <name type="scientific">Clostridium oceanicum</name>
    <dbReference type="NCBI Taxonomy" id="1543"/>
    <lineage>
        <taxon>Bacteria</taxon>
        <taxon>Bacillati</taxon>
        <taxon>Bacillota</taxon>
        <taxon>Clostridia</taxon>
        <taxon>Eubacteriales</taxon>
        <taxon>Clostridiaceae</taxon>
        <taxon>Clostridium</taxon>
    </lineage>
</organism>
<dbReference type="RefSeq" id="WP_343762767.1">
    <property type="nucleotide sequence ID" value="NZ_BAAACG010000013.1"/>
</dbReference>
<dbReference type="PANTHER" id="PTHR34182:SF1">
    <property type="entry name" value="PROTEIN-EXPORT MEMBRANE PROTEIN SECG"/>
    <property type="match status" value="1"/>
</dbReference>
<evidence type="ECO:0000256" key="9">
    <source>
        <dbReference type="ARBA" id="ARBA00023136"/>
    </source>
</evidence>
<keyword evidence="6 10" id="KW-0653">Protein transport</keyword>
<evidence type="ECO:0000256" key="2">
    <source>
        <dbReference type="ARBA" id="ARBA00008445"/>
    </source>
</evidence>
<sequence>MNTFLLVSLTIISILLIILVLKQPSKTNGLSGFMGGGSDTFYAKNKTRTSESVLSRLTVILSILFAVIVLVQNMIVK</sequence>
<gene>
    <name evidence="11" type="primary">secG</name>
    <name evidence="11" type="ORF">GCM10008906_29810</name>
</gene>
<keyword evidence="4 10" id="KW-1003">Cell membrane</keyword>
<evidence type="ECO:0000256" key="8">
    <source>
        <dbReference type="ARBA" id="ARBA00023010"/>
    </source>
</evidence>
<evidence type="ECO:0000313" key="11">
    <source>
        <dbReference type="EMBL" id="GAA0744638.1"/>
    </source>
</evidence>
<evidence type="ECO:0000256" key="10">
    <source>
        <dbReference type="RuleBase" id="RU365087"/>
    </source>
</evidence>
<evidence type="ECO:0000313" key="12">
    <source>
        <dbReference type="Proteomes" id="UP001501510"/>
    </source>
</evidence>
<evidence type="ECO:0000256" key="3">
    <source>
        <dbReference type="ARBA" id="ARBA00022448"/>
    </source>
</evidence>
<evidence type="ECO:0000256" key="7">
    <source>
        <dbReference type="ARBA" id="ARBA00022989"/>
    </source>
</evidence>
<keyword evidence="7 10" id="KW-1133">Transmembrane helix</keyword>
<proteinExistence type="inferred from homology"/>
<comment type="caution">
    <text evidence="11">The sequence shown here is derived from an EMBL/GenBank/DDBJ whole genome shotgun (WGS) entry which is preliminary data.</text>
</comment>
<evidence type="ECO:0000256" key="6">
    <source>
        <dbReference type="ARBA" id="ARBA00022927"/>
    </source>
</evidence>